<keyword evidence="1" id="KW-0812">Transmembrane</keyword>
<evidence type="ECO:0000313" key="3">
    <source>
        <dbReference type="Proteomes" id="UP001597521"/>
    </source>
</evidence>
<dbReference type="RefSeq" id="WP_386832465.1">
    <property type="nucleotide sequence ID" value="NZ_JBHUNP010000001.1"/>
</dbReference>
<proteinExistence type="predicted"/>
<evidence type="ECO:0000313" key="2">
    <source>
        <dbReference type="EMBL" id="MFD2647439.1"/>
    </source>
</evidence>
<keyword evidence="1" id="KW-0472">Membrane</keyword>
<dbReference type="EMBL" id="JBHUNP010000001">
    <property type="protein sequence ID" value="MFD2647439.1"/>
    <property type="molecule type" value="Genomic_DNA"/>
</dbReference>
<name>A0ABW5QJA8_9HYPH</name>
<organism evidence="2 3">
    <name type="scientific">Devosia albogilva</name>
    <dbReference type="NCBI Taxonomy" id="429726"/>
    <lineage>
        <taxon>Bacteria</taxon>
        <taxon>Pseudomonadati</taxon>
        <taxon>Pseudomonadota</taxon>
        <taxon>Alphaproteobacteria</taxon>
        <taxon>Hyphomicrobiales</taxon>
        <taxon>Devosiaceae</taxon>
        <taxon>Devosia</taxon>
    </lineage>
</organism>
<dbReference type="Proteomes" id="UP001597521">
    <property type="component" value="Unassembled WGS sequence"/>
</dbReference>
<sequence length="62" mass="7121">MMLFAFAVDALIYAALAAGFVWFGRRRLPEPWNKPAFTIPLVVGIGLMLSLVTFPHWLFWPR</sequence>
<evidence type="ECO:0000256" key="1">
    <source>
        <dbReference type="SAM" id="Phobius"/>
    </source>
</evidence>
<feature type="transmembrane region" description="Helical" evidence="1">
    <location>
        <begin position="36"/>
        <end position="59"/>
    </location>
</feature>
<accession>A0ABW5QJA8</accession>
<keyword evidence="1" id="KW-1133">Transmembrane helix</keyword>
<gene>
    <name evidence="2" type="ORF">ACFSX5_06460</name>
</gene>
<keyword evidence="3" id="KW-1185">Reference proteome</keyword>
<reference evidence="3" key="1">
    <citation type="journal article" date="2019" name="Int. J. Syst. Evol. Microbiol.">
        <title>The Global Catalogue of Microorganisms (GCM) 10K type strain sequencing project: providing services to taxonomists for standard genome sequencing and annotation.</title>
        <authorList>
            <consortium name="The Broad Institute Genomics Platform"/>
            <consortium name="The Broad Institute Genome Sequencing Center for Infectious Disease"/>
            <person name="Wu L."/>
            <person name="Ma J."/>
        </authorList>
    </citation>
    <scope>NUCLEOTIDE SEQUENCE [LARGE SCALE GENOMIC DNA]</scope>
    <source>
        <strain evidence="3">CCM 7427</strain>
    </source>
</reference>
<comment type="caution">
    <text evidence="2">The sequence shown here is derived from an EMBL/GenBank/DDBJ whole genome shotgun (WGS) entry which is preliminary data.</text>
</comment>
<protein>
    <submittedName>
        <fullName evidence="2">Uncharacterized protein</fullName>
    </submittedName>
</protein>
<feature type="transmembrane region" description="Helical" evidence="1">
    <location>
        <begin position="6"/>
        <end position="24"/>
    </location>
</feature>